<sequence>MSEEFEEERRQLTEGAEKEKAAILATSEAQARRIQELETKMAQMNEQSQAHVKATTQILEQQLEQTERELTRKEREIESLTRRIEQDMSSWLSERKRLAQIANNAEAEVEKLMLEVDRLRCKANAAENARMEIEEQMQLQSQFLAQKHSMAFDELAKLSGQNAKLLGHNNSKQKIKHITQLKEENIVLKKENLSLLKARDQFKIKVMRLERDLEAYQSVTANNGKVIRSRAERTARNGVISPPLDSMEETMLNVTGDHGEY</sequence>
<dbReference type="Proteomes" id="UP000193498">
    <property type="component" value="Unassembled WGS sequence"/>
</dbReference>
<proteinExistence type="predicted"/>
<feature type="region of interest" description="Disordered" evidence="4">
    <location>
        <begin position="1"/>
        <end position="27"/>
    </location>
</feature>
<organism evidence="6 7">
    <name type="scientific">Basidiobolus meristosporus CBS 931.73</name>
    <dbReference type="NCBI Taxonomy" id="1314790"/>
    <lineage>
        <taxon>Eukaryota</taxon>
        <taxon>Fungi</taxon>
        <taxon>Fungi incertae sedis</taxon>
        <taxon>Zoopagomycota</taxon>
        <taxon>Entomophthoromycotina</taxon>
        <taxon>Basidiobolomycetes</taxon>
        <taxon>Basidiobolales</taxon>
        <taxon>Basidiobolaceae</taxon>
        <taxon>Basidiobolus</taxon>
    </lineage>
</organism>
<evidence type="ECO:0000256" key="1">
    <source>
        <dbReference type="ARBA" id="ARBA00004186"/>
    </source>
</evidence>
<evidence type="ECO:0000259" key="5">
    <source>
        <dbReference type="Pfam" id="PF15908"/>
    </source>
</evidence>
<dbReference type="AlphaFoldDB" id="A0A1Y1XVX2"/>
<comment type="caution">
    <text evidence="6">The sequence shown here is derived from an EMBL/GenBank/DDBJ whole genome shotgun (WGS) entry which is preliminary data.</text>
</comment>
<dbReference type="EMBL" id="MCFE01000414">
    <property type="protein sequence ID" value="ORX89908.1"/>
    <property type="molecule type" value="Genomic_DNA"/>
</dbReference>
<evidence type="ECO:0000256" key="2">
    <source>
        <dbReference type="ARBA" id="ARBA00022490"/>
    </source>
</evidence>
<dbReference type="OrthoDB" id="419631at2759"/>
<dbReference type="GO" id="GO:0005819">
    <property type="term" value="C:spindle"/>
    <property type="evidence" value="ECO:0007669"/>
    <property type="project" value="UniProtKB-SubCell"/>
</dbReference>
<keyword evidence="2" id="KW-0963">Cytoplasm</keyword>
<keyword evidence="3" id="KW-0206">Cytoskeleton</keyword>
<evidence type="ECO:0000313" key="6">
    <source>
        <dbReference type="EMBL" id="ORX89908.1"/>
    </source>
</evidence>
<feature type="compositionally biased region" description="Basic and acidic residues" evidence="4">
    <location>
        <begin position="7"/>
        <end position="21"/>
    </location>
</feature>
<dbReference type="InParanoid" id="A0A1Y1XVX2"/>
<keyword evidence="7" id="KW-1185">Reference proteome</keyword>
<dbReference type="InterPro" id="IPR031794">
    <property type="entry name" value="HMMR_C"/>
</dbReference>
<comment type="subcellular location">
    <subcellularLocation>
        <location evidence="1">Cytoplasm</location>
        <location evidence="1">Cytoskeleton</location>
        <location evidence="1">Spindle</location>
    </subcellularLocation>
</comment>
<evidence type="ECO:0000256" key="4">
    <source>
        <dbReference type="SAM" id="MobiDB-lite"/>
    </source>
</evidence>
<reference evidence="6 7" key="1">
    <citation type="submission" date="2016-07" db="EMBL/GenBank/DDBJ databases">
        <title>Pervasive Adenine N6-methylation of Active Genes in Fungi.</title>
        <authorList>
            <consortium name="DOE Joint Genome Institute"/>
            <person name="Mondo S.J."/>
            <person name="Dannebaum R.O."/>
            <person name="Kuo R.C."/>
            <person name="Labutti K."/>
            <person name="Haridas S."/>
            <person name="Kuo A."/>
            <person name="Salamov A."/>
            <person name="Ahrendt S.R."/>
            <person name="Lipzen A."/>
            <person name="Sullivan W."/>
            <person name="Andreopoulos W.B."/>
            <person name="Clum A."/>
            <person name="Lindquist E."/>
            <person name="Daum C."/>
            <person name="Ramamoorthy G.K."/>
            <person name="Gryganskyi A."/>
            <person name="Culley D."/>
            <person name="Magnuson J.K."/>
            <person name="James T.Y."/>
            <person name="O'Malley M.A."/>
            <person name="Stajich J.E."/>
            <person name="Spatafora J.W."/>
            <person name="Visel A."/>
            <person name="Grigoriev I.V."/>
        </authorList>
    </citation>
    <scope>NUCLEOTIDE SEQUENCE [LARGE SCALE GENOMIC DNA]</scope>
    <source>
        <strain evidence="6 7">CBS 931.73</strain>
    </source>
</reference>
<dbReference type="Pfam" id="PF15908">
    <property type="entry name" value="HMMR_C"/>
    <property type="match status" value="1"/>
</dbReference>
<evidence type="ECO:0000313" key="7">
    <source>
        <dbReference type="Proteomes" id="UP000193498"/>
    </source>
</evidence>
<feature type="domain" description="Hyaluronan-mediated motility receptor C-terminal" evidence="5">
    <location>
        <begin position="109"/>
        <end position="215"/>
    </location>
</feature>
<accession>A0A1Y1XVX2</accession>
<protein>
    <recommendedName>
        <fullName evidence="5">Hyaluronan-mediated motility receptor C-terminal domain-containing protein</fullName>
    </recommendedName>
</protein>
<name>A0A1Y1XVX2_9FUNG</name>
<evidence type="ECO:0000256" key="3">
    <source>
        <dbReference type="ARBA" id="ARBA00023212"/>
    </source>
</evidence>
<gene>
    <name evidence="6" type="ORF">K493DRAFT_318338</name>
</gene>